<dbReference type="GO" id="GO:0016884">
    <property type="term" value="F:carbon-nitrogen ligase activity, with glutamine as amido-N-donor"/>
    <property type="evidence" value="ECO:0007669"/>
    <property type="project" value="UniProtKB-UniRule"/>
</dbReference>
<evidence type="ECO:0000313" key="2">
    <source>
        <dbReference type="EMBL" id="RKP00173.1"/>
    </source>
</evidence>
<keyword evidence="3" id="KW-1185">Reference proteome</keyword>
<organism evidence="2 3">
    <name type="scientific">Caulochytrium protostelioides</name>
    <dbReference type="NCBI Taxonomy" id="1555241"/>
    <lineage>
        <taxon>Eukaryota</taxon>
        <taxon>Fungi</taxon>
        <taxon>Fungi incertae sedis</taxon>
        <taxon>Chytridiomycota</taxon>
        <taxon>Chytridiomycota incertae sedis</taxon>
        <taxon>Chytridiomycetes</taxon>
        <taxon>Caulochytriales</taxon>
        <taxon>Caulochytriaceae</taxon>
        <taxon>Caulochytrium</taxon>
    </lineage>
</organism>
<dbReference type="InterPro" id="IPR003789">
    <property type="entry name" value="Asn/Gln_tRNA_amidoTrase-B-like"/>
</dbReference>
<dbReference type="GO" id="GO:0005739">
    <property type="term" value="C:mitochondrion"/>
    <property type="evidence" value="ECO:0007669"/>
    <property type="project" value="UniProtKB-SubCell"/>
</dbReference>
<dbReference type="PANTHER" id="PTHR28055">
    <property type="entry name" value="ALTERED INHERITANCE OF MITOCHONDRIA PROTEIN 41, MITOCHONDRIAL"/>
    <property type="match status" value="1"/>
</dbReference>
<dbReference type="Proteomes" id="UP000274922">
    <property type="component" value="Unassembled WGS sequence"/>
</dbReference>
<accession>A0A4P9X4Z9</accession>
<dbReference type="AlphaFoldDB" id="A0A4P9X4Z9"/>
<reference evidence="3" key="1">
    <citation type="journal article" date="2018" name="Nat. Microbiol.">
        <title>Leveraging single-cell genomics to expand the fungal tree of life.</title>
        <authorList>
            <person name="Ahrendt S.R."/>
            <person name="Quandt C.A."/>
            <person name="Ciobanu D."/>
            <person name="Clum A."/>
            <person name="Salamov A."/>
            <person name="Andreopoulos B."/>
            <person name="Cheng J.F."/>
            <person name="Woyke T."/>
            <person name="Pelin A."/>
            <person name="Henrissat B."/>
            <person name="Reynolds N.K."/>
            <person name="Benny G.L."/>
            <person name="Smith M.E."/>
            <person name="James T.Y."/>
            <person name="Grigoriev I.V."/>
        </authorList>
    </citation>
    <scope>NUCLEOTIDE SEQUENCE [LARGE SCALE GENOMIC DNA]</scope>
    <source>
        <strain evidence="3">ATCC 52028</strain>
    </source>
</reference>
<evidence type="ECO:0000256" key="1">
    <source>
        <dbReference type="RuleBase" id="RU365099"/>
    </source>
</evidence>
<gene>
    <name evidence="1" type="primary">AIM41</name>
    <name evidence="2" type="ORF">CXG81DRAFT_27101</name>
</gene>
<comment type="similarity">
    <text evidence="1">Belongs to the AIM41 family.</text>
</comment>
<dbReference type="EMBL" id="ML014231">
    <property type="protein sequence ID" value="RKP00173.1"/>
    <property type="molecule type" value="Genomic_DNA"/>
</dbReference>
<proteinExistence type="inferred from homology"/>
<comment type="subcellular location">
    <subcellularLocation>
        <location evidence="1">Mitochondrion</location>
    </subcellularLocation>
</comment>
<keyword evidence="1" id="KW-0496">Mitochondrion</keyword>
<dbReference type="PANTHER" id="PTHR28055:SF1">
    <property type="entry name" value="ALTERED INHERITANCE OF MITOCHONDRIA PROTEIN 41, MITOCHONDRIAL"/>
    <property type="match status" value="1"/>
</dbReference>
<sequence>MLHPCLAAAVRGGVGAASAVRLPRRGLTAPATLAFEPFKAHVRRDMMAAMKARQSAEAQLLKALVADLTYAEKAGQAAAAASAAPLLQQAIKRRRESAAAYAANGRADLAEKEEREAALLGAYLPAPLATDALEALIRSVGSTNMGAIMKHPDIVSAVADGRVDRKVLSQVAKRLLAA</sequence>
<dbReference type="InterPro" id="IPR042184">
    <property type="entry name" value="YqeY/Aim41_N"/>
</dbReference>
<dbReference type="SUPFAM" id="SSF89095">
    <property type="entry name" value="GatB/YqeY motif"/>
    <property type="match status" value="1"/>
</dbReference>
<protein>
    <recommendedName>
        <fullName evidence="1">Altered inheritance of mitochondria protein 41</fullName>
    </recommendedName>
</protein>
<name>A0A4P9X4Z9_9FUNG</name>
<dbReference type="InterPro" id="IPR019004">
    <property type="entry name" value="YqeY/Aim41"/>
</dbReference>
<evidence type="ECO:0000313" key="3">
    <source>
        <dbReference type="Proteomes" id="UP000274922"/>
    </source>
</evidence>
<dbReference type="Pfam" id="PF09424">
    <property type="entry name" value="YqeY"/>
    <property type="match status" value="1"/>
</dbReference>
<dbReference type="STRING" id="1555241.A0A4P9X4Z9"/>
<dbReference type="Gene3D" id="1.10.1510.10">
    <property type="entry name" value="Uncharacterised protein YqeY/AIM41 PF09424, N-terminal domain"/>
    <property type="match status" value="1"/>
</dbReference>